<dbReference type="PRINTS" id="PR00081">
    <property type="entry name" value="GDHRDH"/>
</dbReference>
<dbReference type="AlphaFoldDB" id="A0A4Q7JCV0"/>
<protein>
    <submittedName>
        <fullName evidence="5">SDR family oxidoreductase</fullName>
    </submittedName>
</protein>
<dbReference type="Pfam" id="PF00106">
    <property type="entry name" value="adh_short"/>
    <property type="match status" value="1"/>
</dbReference>
<dbReference type="PRINTS" id="PR00080">
    <property type="entry name" value="SDRFAMILY"/>
</dbReference>
<evidence type="ECO:0000256" key="2">
    <source>
        <dbReference type="ARBA" id="ARBA00023002"/>
    </source>
</evidence>
<dbReference type="SMART" id="SM00822">
    <property type="entry name" value="PKS_KR"/>
    <property type="match status" value="1"/>
</dbReference>
<keyword evidence="6" id="KW-1185">Reference proteome</keyword>
<dbReference type="InterPro" id="IPR002347">
    <property type="entry name" value="SDR_fam"/>
</dbReference>
<dbReference type="GO" id="GO:0016020">
    <property type="term" value="C:membrane"/>
    <property type="evidence" value="ECO:0007669"/>
    <property type="project" value="TreeGrafter"/>
</dbReference>
<dbReference type="SUPFAM" id="SSF51735">
    <property type="entry name" value="NAD(P)-binding Rossmann-fold domains"/>
    <property type="match status" value="1"/>
</dbReference>
<dbReference type="InterPro" id="IPR057326">
    <property type="entry name" value="KR_dom"/>
</dbReference>
<dbReference type="OrthoDB" id="9810734at2"/>
<dbReference type="RefSeq" id="WP_130473975.1">
    <property type="nucleotide sequence ID" value="NZ_SFCC01000002.1"/>
</dbReference>
<proteinExistence type="inferred from homology"/>
<dbReference type="InterPro" id="IPR036291">
    <property type="entry name" value="NAD(P)-bd_dom_sf"/>
</dbReference>
<dbReference type="GO" id="GO:0016491">
    <property type="term" value="F:oxidoreductase activity"/>
    <property type="evidence" value="ECO:0007669"/>
    <property type="project" value="UniProtKB-KW"/>
</dbReference>
<accession>A0A4Q7JCV0</accession>
<gene>
    <name evidence="5" type="ORF">EWH70_04680</name>
</gene>
<evidence type="ECO:0000313" key="5">
    <source>
        <dbReference type="EMBL" id="RZQ65189.1"/>
    </source>
</evidence>
<dbReference type="EMBL" id="SFCC01000002">
    <property type="protein sequence ID" value="RZQ65189.1"/>
    <property type="molecule type" value="Genomic_DNA"/>
</dbReference>
<keyword evidence="2" id="KW-0560">Oxidoreductase</keyword>
<dbReference type="CDD" id="cd05233">
    <property type="entry name" value="SDR_c"/>
    <property type="match status" value="1"/>
</dbReference>
<feature type="domain" description="Ketoreductase" evidence="4">
    <location>
        <begin position="2"/>
        <end position="179"/>
    </location>
</feature>
<evidence type="ECO:0000256" key="1">
    <source>
        <dbReference type="ARBA" id="ARBA00006484"/>
    </source>
</evidence>
<reference evidence="5 6" key="1">
    <citation type="submission" date="2019-02" db="EMBL/GenBank/DDBJ databases">
        <title>Draft genome sequence of Amycolatopsis sp. 8-3EHSu isolated from roots of Suaeda maritima.</title>
        <authorList>
            <person name="Duangmal K."/>
            <person name="Chantavorakit T."/>
        </authorList>
    </citation>
    <scope>NUCLEOTIDE SEQUENCE [LARGE SCALE GENOMIC DNA]</scope>
    <source>
        <strain evidence="5 6">8-3EHSu</strain>
    </source>
</reference>
<evidence type="ECO:0000259" key="4">
    <source>
        <dbReference type="SMART" id="SM00822"/>
    </source>
</evidence>
<dbReference type="PANTHER" id="PTHR44196">
    <property type="entry name" value="DEHYDROGENASE/REDUCTASE SDR FAMILY MEMBER 7B"/>
    <property type="match status" value="1"/>
</dbReference>
<organism evidence="5 6">
    <name type="scientific">Amycolatopsis suaedae</name>
    <dbReference type="NCBI Taxonomy" id="2510978"/>
    <lineage>
        <taxon>Bacteria</taxon>
        <taxon>Bacillati</taxon>
        <taxon>Actinomycetota</taxon>
        <taxon>Actinomycetes</taxon>
        <taxon>Pseudonocardiales</taxon>
        <taxon>Pseudonocardiaceae</taxon>
        <taxon>Amycolatopsis</taxon>
    </lineage>
</organism>
<dbReference type="PIRSF" id="PIRSF000126">
    <property type="entry name" value="11-beta-HSD1"/>
    <property type="match status" value="1"/>
</dbReference>
<comment type="similarity">
    <text evidence="1 3">Belongs to the short-chain dehydrogenases/reductases (SDR) family.</text>
</comment>
<comment type="caution">
    <text evidence="5">The sequence shown here is derived from an EMBL/GenBank/DDBJ whole genome shotgun (WGS) entry which is preliminary data.</text>
</comment>
<sequence>MPTALITGATAGIGAEFARQLAAKGYDLVLVSRDEARLRETAGRLPVDVEVLPADLSTVDGRAVVESRLTERPVDLLVNNAGIGLPGEFPDTPLEDMQRQLEINVVAVLRLTKVAADTMVARGRGDIINVASVAGFMSGHEATYTASKNWVIAFSEGVAGKLRGTGVRVQALCPGFTHTEFHERAGVKKVGPGFLWLDVEQVVAGSLADLRRGKVVSVPSPQYKAVVALLGLIPRGLMRAVGSRVNTREPGV</sequence>
<dbReference type="Gene3D" id="3.40.50.720">
    <property type="entry name" value="NAD(P)-binding Rossmann-like Domain"/>
    <property type="match status" value="1"/>
</dbReference>
<evidence type="ECO:0000256" key="3">
    <source>
        <dbReference type="RuleBase" id="RU000363"/>
    </source>
</evidence>
<name>A0A4Q7JCV0_9PSEU</name>
<dbReference type="PANTHER" id="PTHR44196:SF2">
    <property type="entry name" value="SHORT-CHAIN DEHYDROGENASE-RELATED"/>
    <property type="match status" value="1"/>
</dbReference>
<dbReference type="Proteomes" id="UP000292003">
    <property type="component" value="Unassembled WGS sequence"/>
</dbReference>
<evidence type="ECO:0000313" key="6">
    <source>
        <dbReference type="Proteomes" id="UP000292003"/>
    </source>
</evidence>